<keyword evidence="2" id="KW-0472">Membrane</keyword>
<feature type="compositionally biased region" description="Basic and acidic residues" evidence="1">
    <location>
        <begin position="153"/>
        <end position="173"/>
    </location>
</feature>
<feature type="transmembrane region" description="Helical" evidence="2">
    <location>
        <begin position="178"/>
        <end position="193"/>
    </location>
</feature>
<sequence>MTISEAAKQGVLVEFLNRLQKNDQVKYHNNPQNPIFQMENIRFFNQIMNKHYGIPKQDFVDGNRIQDNDMIVQLHNVLYRLIVESINRKETKYTLAKNNELPVFEKQEIERASEIVSNSRTAVQVPEITSEKDRRADNKINEAPDEEDGNSSKNEKVEKQESKEVERKEDKENPECCPTWVIILIVVLIYLLLKSGNKKK</sequence>
<gene>
    <name evidence="3" type="ORF">EZS28_027532</name>
</gene>
<feature type="region of interest" description="Disordered" evidence="1">
    <location>
        <begin position="120"/>
        <end position="173"/>
    </location>
</feature>
<evidence type="ECO:0000256" key="2">
    <source>
        <dbReference type="SAM" id="Phobius"/>
    </source>
</evidence>
<dbReference type="SUPFAM" id="SSF47576">
    <property type="entry name" value="Calponin-homology domain, CH-domain"/>
    <property type="match status" value="1"/>
</dbReference>
<organism evidence="3 4">
    <name type="scientific">Streblomastix strix</name>
    <dbReference type="NCBI Taxonomy" id="222440"/>
    <lineage>
        <taxon>Eukaryota</taxon>
        <taxon>Metamonada</taxon>
        <taxon>Preaxostyla</taxon>
        <taxon>Oxymonadida</taxon>
        <taxon>Streblomastigidae</taxon>
        <taxon>Streblomastix</taxon>
    </lineage>
</organism>
<dbReference type="InterPro" id="IPR036872">
    <property type="entry name" value="CH_dom_sf"/>
</dbReference>
<evidence type="ECO:0000313" key="4">
    <source>
        <dbReference type="Proteomes" id="UP000324800"/>
    </source>
</evidence>
<evidence type="ECO:0000256" key="1">
    <source>
        <dbReference type="SAM" id="MobiDB-lite"/>
    </source>
</evidence>
<evidence type="ECO:0000313" key="3">
    <source>
        <dbReference type="EMBL" id="KAA6376941.1"/>
    </source>
</evidence>
<accession>A0A5J4V4A0</accession>
<proteinExistence type="predicted"/>
<name>A0A5J4V4A0_9EUKA</name>
<keyword evidence="2" id="KW-0812">Transmembrane</keyword>
<feature type="compositionally biased region" description="Basic and acidic residues" evidence="1">
    <location>
        <begin position="129"/>
        <end position="142"/>
    </location>
</feature>
<comment type="caution">
    <text evidence="3">The sequence shown here is derived from an EMBL/GenBank/DDBJ whole genome shotgun (WGS) entry which is preliminary data.</text>
</comment>
<dbReference type="EMBL" id="SNRW01010164">
    <property type="protein sequence ID" value="KAA6376941.1"/>
    <property type="molecule type" value="Genomic_DNA"/>
</dbReference>
<reference evidence="3 4" key="1">
    <citation type="submission" date="2019-03" db="EMBL/GenBank/DDBJ databases">
        <title>Single cell metagenomics reveals metabolic interactions within the superorganism composed of flagellate Streblomastix strix and complex community of Bacteroidetes bacteria on its surface.</title>
        <authorList>
            <person name="Treitli S.C."/>
            <person name="Kolisko M."/>
            <person name="Husnik F."/>
            <person name="Keeling P."/>
            <person name="Hampl V."/>
        </authorList>
    </citation>
    <scope>NUCLEOTIDE SEQUENCE [LARGE SCALE GENOMIC DNA]</scope>
    <source>
        <strain evidence="3">ST1C</strain>
    </source>
</reference>
<dbReference type="Proteomes" id="UP000324800">
    <property type="component" value="Unassembled WGS sequence"/>
</dbReference>
<protein>
    <submittedName>
        <fullName evidence="3">Uncharacterized protein</fullName>
    </submittedName>
</protein>
<dbReference type="AlphaFoldDB" id="A0A5J4V4A0"/>
<dbReference type="Gene3D" id="1.10.418.10">
    <property type="entry name" value="Calponin-like domain"/>
    <property type="match status" value="1"/>
</dbReference>
<keyword evidence="2" id="KW-1133">Transmembrane helix</keyword>